<dbReference type="GO" id="GO:0016758">
    <property type="term" value="F:hexosyltransferase activity"/>
    <property type="evidence" value="ECO:0007669"/>
    <property type="project" value="TreeGrafter"/>
</dbReference>
<dbReference type="AlphaFoldDB" id="A0A2V3DQV2"/>
<keyword evidence="3 5" id="KW-0808">Transferase</keyword>
<dbReference type="PANTHER" id="PTHR45947:SF3">
    <property type="entry name" value="SULFOQUINOVOSYL TRANSFERASE SQD2"/>
    <property type="match status" value="1"/>
</dbReference>
<keyword evidence="6" id="KW-1185">Reference proteome</keyword>
<dbReference type="RefSeq" id="WP_110106554.1">
    <property type="nucleotide sequence ID" value="NZ_JACBZZ010000001.1"/>
</dbReference>
<evidence type="ECO:0000259" key="4">
    <source>
        <dbReference type="Pfam" id="PF13579"/>
    </source>
</evidence>
<organism evidence="5 6">
    <name type="scientific">Arthrobacter psychrochitiniphilus</name>
    <dbReference type="NCBI Taxonomy" id="291045"/>
    <lineage>
        <taxon>Bacteria</taxon>
        <taxon>Bacillati</taxon>
        <taxon>Actinomycetota</taxon>
        <taxon>Actinomycetes</taxon>
        <taxon>Micrococcales</taxon>
        <taxon>Micrococcaceae</taxon>
        <taxon>Arthrobacter</taxon>
    </lineage>
</organism>
<comment type="caution">
    <text evidence="5">The sequence shown here is derived from an EMBL/GenBank/DDBJ whole genome shotgun (WGS) entry which is preliminary data.</text>
</comment>
<dbReference type="InterPro" id="IPR028098">
    <property type="entry name" value="Glyco_trans_4-like_N"/>
</dbReference>
<gene>
    <name evidence="5" type="ORF">CVS29_11840</name>
</gene>
<evidence type="ECO:0000313" key="5">
    <source>
        <dbReference type="EMBL" id="PXA64889.1"/>
    </source>
</evidence>
<dbReference type="Gene3D" id="3.40.50.2000">
    <property type="entry name" value="Glycogen Phosphorylase B"/>
    <property type="match status" value="2"/>
</dbReference>
<dbReference type="PANTHER" id="PTHR45947">
    <property type="entry name" value="SULFOQUINOVOSYL TRANSFERASE SQD2"/>
    <property type="match status" value="1"/>
</dbReference>
<evidence type="ECO:0000256" key="3">
    <source>
        <dbReference type="ARBA" id="ARBA00022679"/>
    </source>
</evidence>
<dbReference type="Pfam" id="PF13692">
    <property type="entry name" value="Glyco_trans_1_4"/>
    <property type="match status" value="1"/>
</dbReference>
<proteinExistence type="predicted"/>
<dbReference type="Proteomes" id="UP000246303">
    <property type="component" value="Unassembled WGS sequence"/>
</dbReference>
<dbReference type="SUPFAM" id="SSF53756">
    <property type="entry name" value="UDP-Glycosyltransferase/glycogen phosphorylase"/>
    <property type="match status" value="1"/>
</dbReference>
<evidence type="ECO:0000256" key="2">
    <source>
        <dbReference type="ARBA" id="ARBA00022676"/>
    </source>
</evidence>
<keyword evidence="2" id="KW-0328">Glycosyltransferase</keyword>
<reference evidence="5 6" key="1">
    <citation type="submission" date="2018-05" db="EMBL/GenBank/DDBJ databases">
        <title>Genetic diversity of glacier-inhabiting Cryobacterium bacteria in China and description of Cryobacterium mengkeensis sp. nov. and Arthrobacter glacialis sp. nov.</title>
        <authorList>
            <person name="Liu Q."/>
            <person name="Xin Y.-H."/>
        </authorList>
    </citation>
    <scope>NUCLEOTIDE SEQUENCE [LARGE SCALE GENOMIC DNA]</scope>
    <source>
        <strain evidence="5 6">GP3</strain>
    </source>
</reference>
<dbReference type="Pfam" id="PF13579">
    <property type="entry name" value="Glyco_trans_4_4"/>
    <property type="match status" value="1"/>
</dbReference>
<dbReference type="OrthoDB" id="3657271at2"/>
<dbReference type="EMBL" id="QHLZ01000007">
    <property type="protein sequence ID" value="PXA64889.1"/>
    <property type="molecule type" value="Genomic_DNA"/>
</dbReference>
<accession>A0A2V3DQV2</accession>
<name>A0A2V3DQV2_9MICC</name>
<dbReference type="InterPro" id="IPR050194">
    <property type="entry name" value="Glycosyltransferase_grp1"/>
</dbReference>
<feature type="domain" description="Glycosyltransferase subfamily 4-like N-terminal" evidence="4">
    <location>
        <begin position="22"/>
        <end position="179"/>
    </location>
</feature>
<sequence>MISSKSPRVVIVSRLFAPEVGAAAYRLKALAEALTAAGAQVEVLSSKPPVGMELQSTQYPVSRWPVLRDAGGNVRGYIQYMSFDIPVFFRLLFSRKADVVVVEPPPTTGLMVAVVTALKKTPFVYFSADVSSSAAKGIGVSGVVLGVLTGLERYVLRRAKSILAVSNGVKQEVAALTGKSGNIFDVGTGVDTDTFSIQGDDKSAEGKYFVYAGTMSEIQGAGVFVDAFISIADANPDVRLVMIGQGVELPKLKEKAAHLGEQILFKEPVAGSVVAQWSRSSLANLASVRPGKGYDFAFATKALAGLAAGAPSIYAGVGPLKEIIAENNLGIGCDWDVKQVAHAMSRTIENPVSAERRAELSAWVELNHSLSAVSQAAALIVIAARNN</sequence>
<evidence type="ECO:0000256" key="1">
    <source>
        <dbReference type="ARBA" id="ARBA00021292"/>
    </source>
</evidence>
<evidence type="ECO:0000313" key="6">
    <source>
        <dbReference type="Proteomes" id="UP000246303"/>
    </source>
</evidence>
<protein>
    <recommendedName>
        <fullName evidence="1">D-inositol 3-phosphate glycosyltransferase</fullName>
    </recommendedName>
</protein>
<dbReference type="GO" id="GO:1901137">
    <property type="term" value="P:carbohydrate derivative biosynthetic process"/>
    <property type="evidence" value="ECO:0007669"/>
    <property type="project" value="UniProtKB-ARBA"/>
</dbReference>